<dbReference type="Proteomes" id="UP001150904">
    <property type="component" value="Unassembled WGS sequence"/>
</dbReference>
<dbReference type="InterPro" id="IPR000182">
    <property type="entry name" value="GNAT_dom"/>
</dbReference>
<feature type="domain" description="N-acetyltransferase" evidence="1">
    <location>
        <begin position="36"/>
        <end position="190"/>
    </location>
</feature>
<protein>
    <recommendedName>
        <fullName evidence="1">N-acetyltransferase domain-containing protein</fullName>
    </recommendedName>
</protein>
<evidence type="ECO:0000313" key="2">
    <source>
        <dbReference type="EMBL" id="KAJ5212528.1"/>
    </source>
</evidence>
<dbReference type="PROSITE" id="PS51186">
    <property type="entry name" value="GNAT"/>
    <property type="match status" value="1"/>
</dbReference>
<organism evidence="2 3">
    <name type="scientific">Penicillium cinerascens</name>
    <dbReference type="NCBI Taxonomy" id="70096"/>
    <lineage>
        <taxon>Eukaryota</taxon>
        <taxon>Fungi</taxon>
        <taxon>Dikarya</taxon>
        <taxon>Ascomycota</taxon>
        <taxon>Pezizomycotina</taxon>
        <taxon>Eurotiomycetes</taxon>
        <taxon>Eurotiomycetidae</taxon>
        <taxon>Eurotiales</taxon>
        <taxon>Aspergillaceae</taxon>
        <taxon>Penicillium</taxon>
    </lineage>
</organism>
<dbReference type="Gene3D" id="3.40.630.30">
    <property type="match status" value="1"/>
</dbReference>
<dbReference type="AlphaFoldDB" id="A0A9W9N4H6"/>
<dbReference type="GeneID" id="83178537"/>
<evidence type="ECO:0000313" key="3">
    <source>
        <dbReference type="Proteomes" id="UP001150904"/>
    </source>
</evidence>
<accession>A0A9W9N4H6</accession>
<dbReference type="PANTHER" id="PTHR43792:SF16">
    <property type="entry name" value="N-ACETYLTRANSFERASE DOMAIN-CONTAINING PROTEIN"/>
    <property type="match status" value="1"/>
</dbReference>
<dbReference type="GO" id="GO:0016747">
    <property type="term" value="F:acyltransferase activity, transferring groups other than amino-acyl groups"/>
    <property type="evidence" value="ECO:0007669"/>
    <property type="project" value="InterPro"/>
</dbReference>
<dbReference type="InterPro" id="IPR051531">
    <property type="entry name" value="N-acetyltransferase"/>
</dbReference>
<dbReference type="CDD" id="cd04301">
    <property type="entry name" value="NAT_SF"/>
    <property type="match status" value="1"/>
</dbReference>
<dbReference type="OrthoDB" id="630895at2759"/>
<dbReference type="Pfam" id="PF13302">
    <property type="entry name" value="Acetyltransf_3"/>
    <property type="match status" value="1"/>
</dbReference>
<dbReference type="SUPFAM" id="SSF55729">
    <property type="entry name" value="Acyl-CoA N-acyltransferases (Nat)"/>
    <property type="match status" value="1"/>
</dbReference>
<name>A0A9W9N4H6_9EURO</name>
<dbReference type="RefSeq" id="XP_058310698.1">
    <property type="nucleotide sequence ID" value="XM_058451236.1"/>
</dbReference>
<dbReference type="PANTHER" id="PTHR43792">
    <property type="entry name" value="GNAT FAMILY, PUTATIVE (AFU_ORTHOLOGUE AFUA_3G00765)-RELATED-RELATED"/>
    <property type="match status" value="1"/>
</dbReference>
<keyword evidence="3" id="KW-1185">Reference proteome</keyword>
<dbReference type="InterPro" id="IPR016181">
    <property type="entry name" value="Acyl_CoA_acyltransferase"/>
</dbReference>
<reference evidence="2" key="2">
    <citation type="journal article" date="2023" name="IMA Fungus">
        <title>Comparative genomic study of the Penicillium genus elucidates a diverse pangenome and 15 lateral gene transfer events.</title>
        <authorList>
            <person name="Petersen C."/>
            <person name="Sorensen T."/>
            <person name="Nielsen M.R."/>
            <person name="Sondergaard T.E."/>
            <person name="Sorensen J.L."/>
            <person name="Fitzpatrick D.A."/>
            <person name="Frisvad J.C."/>
            <person name="Nielsen K.L."/>
        </authorList>
    </citation>
    <scope>NUCLEOTIDE SEQUENCE</scope>
    <source>
        <strain evidence="2">IBT 15544</strain>
    </source>
</reference>
<proteinExistence type="predicted"/>
<sequence length="203" mass="22220">MTMGSESSPFPPGFSISTPRLQITPFDPANQTHCAFLVKVWNTDDFISSCGHTSVDTPEKAASFIQGRILSDYARYRHGIFLVSLRDGKPIGTVSLMKGTPPDPYYSAPDVGYAILPEESGKGYATEAAKGMLEYARKDLGIEGAFGFCAAEDMRSRRVLEKVGLEFRGIGDLIVFGEKRSAVYALPSMEDLTAYNLTEKLEL</sequence>
<dbReference type="EMBL" id="JAPQKR010000008">
    <property type="protein sequence ID" value="KAJ5212528.1"/>
    <property type="molecule type" value="Genomic_DNA"/>
</dbReference>
<gene>
    <name evidence="2" type="ORF">N7498_004174</name>
</gene>
<reference evidence="2" key="1">
    <citation type="submission" date="2022-12" db="EMBL/GenBank/DDBJ databases">
        <authorList>
            <person name="Petersen C."/>
        </authorList>
    </citation>
    <scope>NUCLEOTIDE SEQUENCE</scope>
    <source>
        <strain evidence="2">IBT 15544</strain>
    </source>
</reference>
<comment type="caution">
    <text evidence="2">The sequence shown here is derived from an EMBL/GenBank/DDBJ whole genome shotgun (WGS) entry which is preliminary data.</text>
</comment>
<evidence type="ECO:0000259" key="1">
    <source>
        <dbReference type="PROSITE" id="PS51186"/>
    </source>
</evidence>